<dbReference type="RefSeq" id="WP_184047229.1">
    <property type="nucleotide sequence ID" value="NZ_JACIGK010000030.1"/>
</dbReference>
<evidence type="ECO:0008006" key="4">
    <source>
        <dbReference type="Google" id="ProtNLM"/>
    </source>
</evidence>
<keyword evidence="1" id="KW-1133">Transmembrane helix</keyword>
<dbReference type="Proteomes" id="UP000554286">
    <property type="component" value="Unassembled WGS sequence"/>
</dbReference>
<evidence type="ECO:0000313" key="3">
    <source>
        <dbReference type="Proteomes" id="UP000554286"/>
    </source>
</evidence>
<feature type="transmembrane region" description="Helical" evidence="1">
    <location>
        <begin position="196"/>
        <end position="215"/>
    </location>
</feature>
<sequence>MTADPTRMPRGIRNHNPLNIRLNPANRWQGRIDPADNTDGAFEQFRDPIWGLRAGAVLIINHHDRRDATTIRRLIALWAPPSENDTDGYVAFVARQSGFGPDQALDFHRADHLRPVLTAMVAMENGCQPYTEAQIDAALVRAGVLPPEKPLTRSRTVRGGQAAAAATVGTAVVGALQDGLGPAQEVLGDLALTLDAAKWALLAVTLIGIGVMVWARIDDRRRGLR</sequence>
<comment type="caution">
    <text evidence="2">The sequence shown here is derived from an EMBL/GenBank/DDBJ whole genome shotgun (WGS) entry which is preliminary data.</text>
</comment>
<dbReference type="EMBL" id="JACIGK010000030">
    <property type="protein sequence ID" value="MBB4267593.1"/>
    <property type="molecule type" value="Genomic_DNA"/>
</dbReference>
<accession>A0A7W6RFK4</accession>
<keyword evidence="1" id="KW-0472">Membrane</keyword>
<proteinExistence type="predicted"/>
<evidence type="ECO:0000313" key="2">
    <source>
        <dbReference type="EMBL" id="MBB4267593.1"/>
    </source>
</evidence>
<organism evidence="2 3">
    <name type="scientific">Roseospira visakhapatnamensis</name>
    <dbReference type="NCBI Taxonomy" id="390880"/>
    <lineage>
        <taxon>Bacteria</taxon>
        <taxon>Pseudomonadati</taxon>
        <taxon>Pseudomonadota</taxon>
        <taxon>Alphaproteobacteria</taxon>
        <taxon>Rhodospirillales</taxon>
        <taxon>Rhodospirillaceae</taxon>
        <taxon>Roseospira</taxon>
    </lineage>
</organism>
<dbReference type="AlphaFoldDB" id="A0A7W6RFK4"/>
<keyword evidence="1" id="KW-0812">Transmembrane</keyword>
<keyword evidence="3" id="KW-1185">Reference proteome</keyword>
<evidence type="ECO:0000256" key="1">
    <source>
        <dbReference type="SAM" id="Phobius"/>
    </source>
</evidence>
<feature type="transmembrane region" description="Helical" evidence="1">
    <location>
        <begin position="159"/>
        <end position="176"/>
    </location>
</feature>
<reference evidence="2 3" key="1">
    <citation type="submission" date="2020-08" db="EMBL/GenBank/DDBJ databases">
        <title>Genome sequencing of Purple Non-Sulfur Bacteria from various extreme environments.</title>
        <authorList>
            <person name="Mayer M."/>
        </authorList>
    </citation>
    <scope>NUCLEOTIDE SEQUENCE [LARGE SCALE GENOMIC DNA]</scope>
    <source>
        <strain evidence="2 3">JA131</strain>
    </source>
</reference>
<gene>
    <name evidence="2" type="ORF">GGD89_003240</name>
</gene>
<protein>
    <recommendedName>
        <fullName evidence="4">Structural protein P5</fullName>
    </recommendedName>
</protein>
<name>A0A7W6RFK4_9PROT</name>